<reference evidence="2" key="1">
    <citation type="submission" date="2021-01" db="EMBL/GenBank/DDBJ databases">
        <title>Whole genome shotgun sequence of Actinoplanes siamensis NBRC 109076.</title>
        <authorList>
            <person name="Komaki H."/>
            <person name="Tamura T."/>
        </authorList>
    </citation>
    <scope>NUCLEOTIDE SEQUENCE</scope>
    <source>
        <strain evidence="2">NBRC 109076</strain>
    </source>
</reference>
<dbReference type="Proteomes" id="UP000629619">
    <property type="component" value="Unassembled WGS sequence"/>
</dbReference>
<protein>
    <submittedName>
        <fullName evidence="2">Uncharacterized protein</fullName>
    </submittedName>
</protein>
<proteinExistence type="predicted"/>
<keyword evidence="3" id="KW-1185">Reference proteome</keyword>
<keyword evidence="1" id="KW-0472">Membrane</keyword>
<dbReference type="AlphaFoldDB" id="A0A919N370"/>
<keyword evidence="1" id="KW-1133">Transmembrane helix</keyword>
<organism evidence="2 3">
    <name type="scientific">Actinoplanes siamensis</name>
    <dbReference type="NCBI Taxonomy" id="1223317"/>
    <lineage>
        <taxon>Bacteria</taxon>
        <taxon>Bacillati</taxon>
        <taxon>Actinomycetota</taxon>
        <taxon>Actinomycetes</taxon>
        <taxon>Micromonosporales</taxon>
        <taxon>Micromonosporaceae</taxon>
        <taxon>Actinoplanes</taxon>
    </lineage>
</organism>
<evidence type="ECO:0000313" key="2">
    <source>
        <dbReference type="EMBL" id="GIF03538.1"/>
    </source>
</evidence>
<dbReference type="EMBL" id="BOMW01000012">
    <property type="protein sequence ID" value="GIF03538.1"/>
    <property type="molecule type" value="Genomic_DNA"/>
</dbReference>
<feature type="transmembrane region" description="Helical" evidence="1">
    <location>
        <begin position="51"/>
        <end position="70"/>
    </location>
</feature>
<evidence type="ECO:0000256" key="1">
    <source>
        <dbReference type="SAM" id="Phobius"/>
    </source>
</evidence>
<comment type="caution">
    <text evidence="2">The sequence shown here is derived from an EMBL/GenBank/DDBJ whole genome shotgun (WGS) entry which is preliminary data.</text>
</comment>
<sequence length="82" mass="8700">MVNKETGIPDGPVRLHGWLPMSLGLLGLVLGAVWTLQGLNLFEDELMSDQPVWAAVGAVVAVAGLVLVVIGMRRRNSARPVA</sequence>
<dbReference type="RefSeq" id="WP_203677259.1">
    <property type="nucleotide sequence ID" value="NZ_BOMW01000012.1"/>
</dbReference>
<evidence type="ECO:0000313" key="3">
    <source>
        <dbReference type="Proteomes" id="UP000629619"/>
    </source>
</evidence>
<gene>
    <name evidence="2" type="ORF">Asi03nite_10760</name>
</gene>
<name>A0A919N370_9ACTN</name>
<accession>A0A919N370</accession>
<keyword evidence="1" id="KW-0812">Transmembrane</keyword>
<feature type="transmembrane region" description="Helical" evidence="1">
    <location>
        <begin position="21"/>
        <end position="39"/>
    </location>
</feature>